<reference evidence="6 7" key="1">
    <citation type="submission" date="2018-06" db="EMBL/GenBank/DDBJ databases">
        <title>Genomic Encyclopedia of Type Strains, Phase IV (KMG-IV): sequencing the most valuable type-strain genomes for metagenomic binning, comparative biology and taxonomic classification.</title>
        <authorList>
            <person name="Goeker M."/>
        </authorList>
    </citation>
    <scope>NUCLEOTIDE SEQUENCE [LARGE SCALE GENOMIC DNA]</scope>
    <source>
        <strain evidence="6 7">DSM 24032</strain>
    </source>
</reference>
<organism evidence="6 7">
    <name type="scientific">Arenicella xantha</name>
    <dbReference type="NCBI Taxonomy" id="644221"/>
    <lineage>
        <taxon>Bacteria</taxon>
        <taxon>Pseudomonadati</taxon>
        <taxon>Pseudomonadota</taxon>
        <taxon>Gammaproteobacteria</taxon>
        <taxon>Arenicellales</taxon>
        <taxon>Arenicellaceae</taxon>
        <taxon>Arenicella</taxon>
    </lineage>
</organism>
<dbReference type="Pfam" id="PF01483">
    <property type="entry name" value="P_proprotein"/>
    <property type="match status" value="1"/>
</dbReference>
<evidence type="ECO:0000259" key="5">
    <source>
        <dbReference type="PROSITE" id="PS51829"/>
    </source>
</evidence>
<dbReference type="GO" id="GO:0004252">
    <property type="term" value="F:serine-type endopeptidase activity"/>
    <property type="evidence" value="ECO:0007669"/>
    <property type="project" value="InterPro"/>
</dbReference>
<dbReference type="Gene3D" id="3.40.50.10390">
    <property type="entry name" value="Gingipain r, domain 1"/>
    <property type="match status" value="1"/>
</dbReference>
<dbReference type="InterPro" id="IPR029030">
    <property type="entry name" value="Caspase-like_dom_sf"/>
</dbReference>
<evidence type="ECO:0000313" key="6">
    <source>
        <dbReference type="EMBL" id="RBP48489.1"/>
    </source>
</evidence>
<dbReference type="AlphaFoldDB" id="A0A395JFG8"/>
<dbReference type="GO" id="GO:0006508">
    <property type="term" value="P:proteolysis"/>
    <property type="evidence" value="ECO:0007669"/>
    <property type="project" value="UniProtKB-KW"/>
</dbReference>
<protein>
    <submittedName>
        <fullName evidence="6">Proprotein convertase P-domain-containing protein</fullName>
    </submittedName>
</protein>
<sequence>MNFFLRVVCTVSLTMLSIVPAEAMICSTNPNTAIPDGSGSASPGAVASVTIEVPAAYSNAITDLDFLLQINHSYVGDIIATLQSPAGTTVTLVNRPGVPASTFGCSGNNIDVTLDDEAGSLVENQCAGAVPTISGTHRPAGTLSSFDGQTPAGTWTLRVTDNAGQDTGTIIPSGVCLDLTTVPVALSSFETKVRGQKLISKWQTSSEAFNLGFDLWGEIDNEWVQLNSRLIASQEFDSTEPQNYRKRVSINELDGELTAVGISSISSSGQEEFFGPFELGERYGEETVPRRIDWAAQRARYDAAMSNAGYSKINGRWLRITKQRAARASRLNQRFPSLMMEVTKPGIYRVSYESLFQAGFDLAGMPVKLMAIQHNGRPVPRLVNTPNGRARFGPDSDVVFYVTELDSEAARYNDHSRYTLALEPAKVLAAPVIASSNITGDDATQTHLESIRIGEPNSYSFILPGDQPWFDSPVQAYRQIGTKVIPFELPDYAIIDQGAVFELDLLGGIDFPRRDTNGDGELEPHHHFRVYLNRDEFPAPIYEGFGNGFDPIAVSFSNTEQLRAGHNTIEFELIPDNGLNLDAAYFIGATIRYHAPNTAGSTGQHYQFKHNDKPVKISGVPSQQFALFRTDEHGNFAKLKPGQDNADTMTVELMSSAELQTTPSLWVMSSSDYLSPRTIFQPEPVDQDALNLADIDYVVIADPSLIGDTLSRFVDAQIEMGRRTKVVSSHAIFNRYTSGLPEPKAIAQYLKAQSYISPYQYVLLVGGHTYNYRGYNTNAQTQPMNLIPSFYRAGEGMVRQIPTAVPFVDFDADGAPDRAIGRWPVRDLAQLNNVVTKTLNWHAEGSHKSSQSALSIASAKEQFNQFTGSSDRVINALGNTINPWAKISRVYMDDINIDDNVPAGNKINEARNRLVDAINQGTALTVFNGHGSPTSWGNQSLMTSNVAQRLTNTETPTMMIPLACYTTYYETPSVQSLAELLLTDSPAGAVALVSPALLSRPLDNENFAKRLLQEMTSNGEDLGSAVLITKRATHANGGRHQSVVYNWTTLADPTLSFGLPKVSLPPVVDQPKTQ</sequence>
<evidence type="ECO:0000256" key="2">
    <source>
        <dbReference type="ARBA" id="ARBA00022729"/>
    </source>
</evidence>
<dbReference type="InterPro" id="IPR029031">
    <property type="entry name" value="Gingipain_N_sf"/>
</dbReference>
<evidence type="ECO:0000313" key="7">
    <source>
        <dbReference type="Proteomes" id="UP000253083"/>
    </source>
</evidence>
<feature type="signal peptide" evidence="4">
    <location>
        <begin position="1"/>
        <end position="23"/>
    </location>
</feature>
<dbReference type="PROSITE" id="PS51829">
    <property type="entry name" value="P_HOMO_B"/>
    <property type="match status" value="1"/>
</dbReference>
<gene>
    <name evidence="6" type="ORF">DFR28_10791</name>
</gene>
<comment type="caution">
    <text evidence="6">The sequence shown here is derived from an EMBL/GenBank/DDBJ whole genome shotgun (WGS) entry which is preliminary data.</text>
</comment>
<keyword evidence="7" id="KW-1185">Reference proteome</keyword>
<keyword evidence="2 4" id="KW-0732">Signal</keyword>
<accession>A0A395JFG8</accession>
<dbReference type="InParanoid" id="A0A395JFG8"/>
<evidence type="ECO:0000256" key="4">
    <source>
        <dbReference type="SAM" id="SignalP"/>
    </source>
</evidence>
<dbReference type="Pfam" id="PF01364">
    <property type="entry name" value="Peptidase_C25"/>
    <property type="match status" value="1"/>
</dbReference>
<feature type="domain" description="P/Homo B" evidence="5">
    <location>
        <begin position="19"/>
        <end position="183"/>
    </location>
</feature>
<keyword evidence="1" id="KW-0645">Protease</keyword>
<dbReference type="Proteomes" id="UP000253083">
    <property type="component" value="Unassembled WGS sequence"/>
</dbReference>
<name>A0A395JFG8_9GAMM</name>
<dbReference type="SUPFAM" id="SSF52129">
    <property type="entry name" value="Caspase-like"/>
    <property type="match status" value="1"/>
</dbReference>
<dbReference type="GO" id="GO:0008234">
    <property type="term" value="F:cysteine-type peptidase activity"/>
    <property type="evidence" value="ECO:0007669"/>
    <property type="project" value="InterPro"/>
</dbReference>
<dbReference type="Gene3D" id="2.60.120.260">
    <property type="entry name" value="Galactose-binding domain-like"/>
    <property type="match status" value="1"/>
</dbReference>
<dbReference type="InterPro" id="IPR001769">
    <property type="entry name" value="Gingipain"/>
</dbReference>
<dbReference type="InterPro" id="IPR002884">
    <property type="entry name" value="P_dom"/>
</dbReference>
<dbReference type="EMBL" id="QNRT01000007">
    <property type="protein sequence ID" value="RBP48489.1"/>
    <property type="molecule type" value="Genomic_DNA"/>
</dbReference>
<evidence type="ECO:0000256" key="1">
    <source>
        <dbReference type="ARBA" id="ARBA00022670"/>
    </source>
</evidence>
<feature type="chain" id="PRO_5017294232" evidence="4">
    <location>
        <begin position="24"/>
        <end position="1074"/>
    </location>
</feature>
<evidence type="ECO:0000256" key="3">
    <source>
        <dbReference type="ARBA" id="ARBA00022801"/>
    </source>
</evidence>
<dbReference type="Gene3D" id="3.40.50.1460">
    <property type="match status" value="1"/>
</dbReference>
<dbReference type="RefSeq" id="WP_170132171.1">
    <property type="nucleotide sequence ID" value="NZ_QNRT01000007.1"/>
</dbReference>
<dbReference type="SUPFAM" id="SSF49785">
    <property type="entry name" value="Galactose-binding domain-like"/>
    <property type="match status" value="1"/>
</dbReference>
<proteinExistence type="predicted"/>
<dbReference type="InterPro" id="IPR008979">
    <property type="entry name" value="Galactose-bd-like_sf"/>
</dbReference>
<keyword evidence="3" id="KW-0378">Hydrolase</keyword>